<dbReference type="UniPathway" id="UPA00344"/>
<evidence type="ECO:0000256" key="9">
    <source>
        <dbReference type="ARBA" id="ARBA00023150"/>
    </source>
</evidence>
<dbReference type="EMBL" id="VFMO01000001">
    <property type="protein sequence ID" value="TQJ13554.1"/>
    <property type="molecule type" value="Genomic_DNA"/>
</dbReference>
<dbReference type="Gene3D" id="2.170.190.11">
    <property type="entry name" value="Molybdopterin biosynthesis moea protein, domain 3"/>
    <property type="match status" value="1"/>
</dbReference>
<dbReference type="SMART" id="SM00852">
    <property type="entry name" value="MoCF_biosynth"/>
    <property type="match status" value="1"/>
</dbReference>
<keyword evidence="9 11" id="KW-0501">Molybdenum cofactor biosynthesis</keyword>
<evidence type="ECO:0000256" key="7">
    <source>
        <dbReference type="ARBA" id="ARBA00022723"/>
    </source>
</evidence>
<dbReference type="GO" id="GO:0005829">
    <property type="term" value="C:cytosol"/>
    <property type="evidence" value="ECO:0007669"/>
    <property type="project" value="TreeGrafter"/>
</dbReference>
<keyword evidence="6 11" id="KW-0808">Transferase</keyword>
<dbReference type="GO" id="GO:0006777">
    <property type="term" value="P:Mo-molybdopterin cofactor biosynthetic process"/>
    <property type="evidence" value="ECO:0007669"/>
    <property type="project" value="UniProtKB-UniRule"/>
</dbReference>
<sequence length="404" mass="41323">MELLAPSDYSARLTEAVAALPAVDVAVTDCLGLVLAEPVIARASLPGFDNSAMDGYAVRAQDVPDAGTVLPVAGVVPAGDTRRNRLEPGTAWQIMTGAPVPDGADTVVQVELTDGGTDEVRFERAAEPGVSIRRAGEDVSAGDEVLAAGTRIAARHVPVLVAAGSATVRVIPRPKVAVISTGDELRSVGDELAYGQIIDTNAPMLAALARQAGFEVVHIGRSGDTAEAVLAAVEQASDAGADAIITTGGVSAGAFEPLKAAFEGGSEITFSKVAMQPGKPQGFGIIGDRMPLFALPGNPVSSLVSFVMFVAPALRTMAGRTTDIAWLSARVTKGWRTSPGRAQIARVRLSQNDHGLGVAPSGGPGSHLMGGLAHADALAWIDASVDEVTAGDEVRVVSLEGEFA</sequence>
<dbReference type="InterPro" id="IPR036425">
    <property type="entry name" value="MoaB/Mog-like_dom_sf"/>
</dbReference>
<dbReference type="Pfam" id="PF00994">
    <property type="entry name" value="MoCF_biosynth"/>
    <property type="match status" value="1"/>
</dbReference>
<gene>
    <name evidence="13" type="ORF">FB459_0978</name>
</gene>
<dbReference type="Gene3D" id="3.40.980.10">
    <property type="entry name" value="MoaB/Mog-like domain"/>
    <property type="match status" value="1"/>
</dbReference>
<dbReference type="Pfam" id="PF03454">
    <property type="entry name" value="MoeA_C"/>
    <property type="match status" value="1"/>
</dbReference>
<dbReference type="Gene3D" id="3.90.105.10">
    <property type="entry name" value="Molybdopterin biosynthesis moea protein, domain 2"/>
    <property type="match status" value="1"/>
</dbReference>
<dbReference type="NCBIfam" id="NF045515">
    <property type="entry name" value="Glp_gephyrin"/>
    <property type="match status" value="1"/>
</dbReference>
<organism evidence="13 14">
    <name type="scientific">Yimella lutea</name>
    <dbReference type="NCBI Taxonomy" id="587872"/>
    <lineage>
        <taxon>Bacteria</taxon>
        <taxon>Bacillati</taxon>
        <taxon>Actinomycetota</taxon>
        <taxon>Actinomycetes</taxon>
        <taxon>Micrococcales</taxon>
        <taxon>Dermacoccaceae</taxon>
        <taxon>Yimella</taxon>
    </lineage>
</organism>
<comment type="pathway">
    <text evidence="3 11">Cofactor biosynthesis; molybdopterin biosynthesis.</text>
</comment>
<dbReference type="InterPro" id="IPR005111">
    <property type="entry name" value="MoeA_C_domain_IV"/>
</dbReference>
<evidence type="ECO:0000256" key="2">
    <source>
        <dbReference type="ARBA" id="ARBA00002901"/>
    </source>
</evidence>
<dbReference type="SUPFAM" id="SSF63882">
    <property type="entry name" value="MoeA N-terminal region -like"/>
    <property type="match status" value="1"/>
</dbReference>
<evidence type="ECO:0000256" key="1">
    <source>
        <dbReference type="ARBA" id="ARBA00001946"/>
    </source>
</evidence>
<evidence type="ECO:0000256" key="5">
    <source>
        <dbReference type="ARBA" id="ARBA00022505"/>
    </source>
</evidence>
<comment type="similarity">
    <text evidence="4 11">Belongs to the MoeA family.</text>
</comment>
<evidence type="ECO:0000313" key="13">
    <source>
        <dbReference type="EMBL" id="TQJ13554.1"/>
    </source>
</evidence>
<evidence type="ECO:0000313" key="14">
    <source>
        <dbReference type="Proteomes" id="UP000320806"/>
    </source>
</evidence>
<evidence type="ECO:0000256" key="3">
    <source>
        <dbReference type="ARBA" id="ARBA00005046"/>
    </source>
</evidence>
<keyword evidence="7 11" id="KW-0479">Metal-binding</keyword>
<evidence type="ECO:0000259" key="12">
    <source>
        <dbReference type="SMART" id="SM00852"/>
    </source>
</evidence>
<dbReference type="EC" id="2.10.1.1" evidence="11"/>
<comment type="function">
    <text evidence="2 11">Catalyzes the insertion of molybdate into adenylated molybdopterin with the concomitant release of AMP.</text>
</comment>
<dbReference type="InterPro" id="IPR038987">
    <property type="entry name" value="MoeA-like"/>
</dbReference>
<dbReference type="InterPro" id="IPR001453">
    <property type="entry name" value="MoaB/Mog_dom"/>
</dbReference>
<evidence type="ECO:0000256" key="4">
    <source>
        <dbReference type="ARBA" id="ARBA00010763"/>
    </source>
</evidence>
<dbReference type="FunFam" id="2.170.190.11:FF:000001">
    <property type="entry name" value="Molybdopterin molybdenumtransferase"/>
    <property type="match status" value="1"/>
</dbReference>
<evidence type="ECO:0000256" key="6">
    <source>
        <dbReference type="ARBA" id="ARBA00022679"/>
    </source>
</evidence>
<comment type="cofactor">
    <cofactor evidence="1 11">
        <name>Mg(2+)</name>
        <dbReference type="ChEBI" id="CHEBI:18420"/>
    </cofactor>
</comment>
<proteinExistence type="inferred from homology"/>
<name>A0A542EE21_9MICO</name>
<reference evidence="13 14" key="1">
    <citation type="submission" date="2019-06" db="EMBL/GenBank/DDBJ databases">
        <title>Sequencing the genomes of 1000 actinobacteria strains.</title>
        <authorList>
            <person name="Klenk H.-P."/>
        </authorList>
    </citation>
    <scope>NUCLEOTIDE SEQUENCE [LARGE SCALE GENOMIC DNA]</scope>
    <source>
        <strain evidence="13 14">DSM 19828</strain>
    </source>
</reference>
<dbReference type="GO" id="GO:0046872">
    <property type="term" value="F:metal ion binding"/>
    <property type="evidence" value="ECO:0007669"/>
    <property type="project" value="UniProtKB-UniRule"/>
</dbReference>
<dbReference type="SUPFAM" id="SSF63867">
    <property type="entry name" value="MoeA C-terminal domain-like"/>
    <property type="match status" value="1"/>
</dbReference>
<dbReference type="CDD" id="cd00887">
    <property type="entry name" value="MoeA"/>
    <property type="match status" value="1"/>
</dbReference>
<dbReference type="GO" id="GO:0061599">
    <property type="term" value="F:molybdopterin molybdotransferase activity"/>
    <property type="evidence" value="ECO:0007669"/>
    <property type="project" value="UniProtKB-UniRule"/>
</dbReference>
<dbReference type="FunFam" id="3.40.980.10:FF:000004">
    <property type="entry name" value="Molybdopterin molybdenumtransferase"/>
    <property type="match status" value="1"/>
</dbReference>
<dbReference type="OrthoDB" id="9804758at2"/>
<dbReference type="PANTHER" id="PTHR10192">
    <property type="entry name" value="MOLYBDOPTERIN BIOSYNTHESIS PROTEIN"/>
    <property type="match status" value="1"/>
</dbReference>
<dbReference type="PANTHER" id="PTHR10192:SF5">
    <property type="entry name" value="GEPHYRIN"/>
    <property type="match status" value="1"/>
</dbReference>
<dbReference type="Gene3D" id="2.40.340.10">
    <property type="entry name" value="MoeA, C-terminal, domain IV"/>
    <property type="match status" value="1"/>
</dbReference>
<keyword evidence="5 11" id="KW-0500">Molybdenum</keyword>
<evidence type="ECO:0000256" key="10">
    <source>
        <dbReference type="ARBA" id="ARBA00047317"/>
    </source>
</evidence>
<dbReference type="NCBIfam" id="TIGR00177">
    <property type="entry name" value="molyb_syn"/>
    <property type="match status" value="1"/>
</dbReference>
<dbReference type="Proteomes" id="UP000320806">
    <property type="component" value="Unassembled WGS sequence"/>
</dbReference>
<dbReference type="Pfam" id="PF03453">
    <property type="entry name" value="MoeA_N"/>
    <property type="match status" value="1"/>
</dbReference>
<dbReference type="AlphaFoldDB" id="A0A542EE21"/>
<comment type="caution">
    <text evidence="13">The sequence shown here is derived from an EMBL/GenBank/DDBJ whole genome shotgun (WGS) entry which is preliminary data.</text>
</comment>
<comment type="catalytic activity">
    <reaction evidence="10">
        <text>adenylyl-molybdopterin + molybdate = Mo-molybdopterin + AMP + H(+)</text>
        <dbReference type="Rhea" id="RHEA:35047"/>
        <dbReference type="ChEBI" id="CHEBI:15378"/>
        <dbReference type="ChEBI" id="CHEBI:36264"/>
        <dbReference type="ChEBI" id="CHEBI:62727"/>
        <dbReference type="ChEBI" id="CHEBI:71302"/>
        <dbReference type="ChEBI" id="CHEBI:456215"/>
        <dbReference type="EC" id="2.10.1.1"/>
    </reaction>
</comment>
<protein>
    <recommendedName>
        <fullName evidence="11">Molybdopterin molybdenumtransferase</fullName>
        <ecNumber evidence="11">2.10.1.1</ecNumber>
    </recommendedName>
</protein>
<accession>A0A542EE21</accession>
<keyword evidence="14" id="KW-1185">Reference proteome</keyword>
<dbReference type="RefSeq" id="WP_129625308.1">
    <property type="nucleotide sequence ID" value="NZ_BAABCI010000030.1"/>
</dbReference>
<evidence type="ECO:0000256" key="8">
    <source>
        <dbReference type="ARBA" id="ARBA00022842"/>
    </source>
</evidence>
<dbReference type="SUPFAM" id="SSF53218">
    <property type="entry name" value="Molybdenum cofactor biosynthesis proteins"/>
    <property type="match status" value="1"/>
</dbReference>
<dbReference type="InterPro" id="IPR036135">
    <property type="entry name" value="MoeA_linker/N_sf"/>
</dbReference>
<keyword evidence="8 11" id="KW-0460">Magnesium</keyword>
<feature type="domain" description="MoaB/Mog" evidence="12">
    <location>
        <begin position="177"/>
        <end position="316"/>
    </location>
</feature>
<dbReference type="InterPro" id="IPR005110">
    <property type="entry name" value="MoeA_linker/N"/>
</dbReference>
<dbReference type="InterPro" id="IPR036688">
    <property type="entry name" value="MoeA_C_domain_IV_sf"/>
</dbReference>
<evidence type="ECO:0000256" key="11">
    <source>
        <dbReference type="RuleBase" id="RU365090"/>
    </source>
</evidence>